<feature type="domain" description="DUF2169" evidence="1">
    <location>
        <begin position="21"/>
        <end position="307"/>
    </location>
</feature>
<dbReference type="PANTHER" id="PTHR14136:SF17">
    <property type="entry name" value="BTB_POZ DOMAIN-CONTAINING PROTEIN KCTD9"/>
    <property type="match status" value="1"/>
</dbReference>
<dbReference type="Pfam" id="PF13599">
    <property type="entry name" value="Pentapeptide_4"/>
    <property type="match status" value="1"/>
</dbReference>
<name>A0A068QRY1_9GAMM</name>
<dbReference type="SUPFAM" id="SSF141571">
    <property type="entry name" value="Pentapeptide repeat-like"/>
    <property type="match status" value="3"/>
</dbReference>
<evidence type="ECO:0000313" key="5">
    <source>
        <dbReference type="Proteomes" id="UP000324170"/>
    </source>
</evidence>
<dbReference type="InterPro" id="IPR051082">
    <property type="entry name" value="Pentapeptide-BTB/POZ_domain"/>
</dbReference>
<dbReference type="Gene3D" id="2.160.20.80">
    <property type="entry name" value="E3 ubiquitin-protein ligase SopA"/>
    <property type="match status" value="3"/>
</dbReference>
<sequence>MKIIKPLRLSLLYRPYRWLQKNHLGIAIMALADMSSAPRLRPEAELWQLAESELKTCNGIIDLAMPKPCAEFLATGYAYTHHQSDKTACAARIQIGQLDKTLAVFGDRYWHDDHPSPSQPFEQMRLDWSRALGGEGYEENPHGIGVNPEERDNGMKIHRLPNIETLHHRLMSQRKLTSQQDVPVPASFCPLDIIWPRRFARIGKKYDKAWLENEFPGFANDMDWRLFNAAPEDQWWEEHPALPEHATWRIWNMHPEKPVQEGILPSWNARCFIKRLRLDEEIFEEVVMRNTTVWFFPHREQMLLIWHGNAQINEDDAKDVLQMMPALELRGKPRSTEHYLRVLEQRLDKEKGVLYTFREKDLLPEVLVGAWLDTELPENHSPLQQNLQNREKRLREQQQERLAEYGQDINTLLSTEMTPAETEPVTLPKLSDLPEFVEKIEHDIAEKNSEIELKKTEMLAKIKEQGIDTEKLTAEPQHRGPENLHKIRDTLHQQQQQMGLSDKDLAQMEQSLHTLYLSSVQKQAPALRLTGNLSQIIRKRVQNIMRQGGDFTGMDFTGADLSGLDLRGANFTRTLLESACFNHCQLDEANFSEAMLARTEICHASLRGTKLDHASLALANCEQSDFSAASFTETQLQETRFDRCRFDRVTFTDLLLQQIFITHCQFPDSQWNNCTFLQLELPALTFNNANLTKVAFIHCKLKHAVFDHATLESCSWVETQANGIRFHSANLLTCAFAMNSELNQADFSHATLTECNLRQMPLVQANFYATTLNNSDLSEADCRSADMQYLNAGKSLFIRTDFRGALLNNANLMSAFMQKCSFNNADLQHANLFRTDLSQSIISDSTSIAEAYIKRTKTLPKRDKDVV</sequence>
<dbReference type="HOGENOM" id="CLU_007055_0_0_6"/>
<evidence type="ECO:0000313" key="4">
    <source>
        <dbReference type="Proteomes" id="UP000032721"/>
    </source>
</evidence>
<dbReference type="InterPro" id="IPR001646">
    <property type="entry name" value="5peptide_repeat"/>
</dbReference>
<dbReference type="AlphaFoldDB" id="A0A068QRY1"/>
<dbReference type="RefSeq" id="WP_045970643.1">
    <property type="nucleotide sequence ID" value="NZ_CAWMED010000001.1"/>
</dbReference>
<reference evidence="2 4" key="1">
    <citation type="submission" date="2013-07" db="EMBL/GenBank/DDBJ databases">
        <authorList>
            <person name="Genoscope - CEA"/>
        </authorList>
    </citation>
    <scope>NUCLEOTIDE SEQUENCE [LARGE SCALE GENOMIC DNA]</scope>
    <source>
        <strain evidence="2">FRM16</strain>
        <strain evidence="4">FRM16 / DSM 17909</strain>
    </source>
</reference>
<dbReference type="STRING" id="351671.XDD1_2048"/>
<dbReference type="EMBL" id="VNHN01000051">
    <property type="protein sequence ID" value="TYP01447.1"/>
    <property type="molecule type" value="Genomic_DNA"/>
</dbReference>
<dbReference type="OrthoDB" id="237820at2"/>
<dbReference type="EMBL" id="FO704550">
    <property type="protein sequence ID" value="CDG17747.1"/>
    <property type="molecule type" value="Genomic_DNA"/>
</dbReference>
<protein>
    <submittedName>
        <fullName evidence="3">Uncharacterized protein YjbI with pentapeptide repeats</fullName>
    </submittedName>
</protein>
<dbReference type="Proteomes" id="UP000032721">
    <property type="component" value="Chromosome"/>
</dbReference>
<dbReference type="Proteomes" id="UP000324170">
    <property type="component" value="Unassembled WGS sequence"/>
</dbReference>
<organism evidence="2 4">
    <name type="scientific">Xenorhabdus doucetiae</name>
    <dbReference type="NCBI Taxonomy" id="351671"/>
    <lineage>
        <taxon>Bacteria</taxon>
        <taxon>Pseudomonadati</taxon>
        <taxon>Pseudomonadota</taxon>
        <taxon>Gammaproteobacteria</taxon>
        <taxon>Enterobacterales</taxon>
        <taxon>Morganellaceae</taxon>
        <taxon>Xenorhabdus</taxon>
    </lineage>
</organism>
<dbReference type="Pfam" id="PF09937">
    <property type="entry name" value="DUF2169"/>
    <property type="match status" value="1"/>
</dbReference>
<keyword evidence="5" id="KW-1185">Reference proteome</keyword>
<dbReference type="Pfam" id="PF00805">
    <property type="entry name" value="Pentapeptide"/>
    <property type="match status" value="3"/>
</dbReference>
<dbReference type="InterPro" id="IPR018683">
    <property type="entry name" value="DUF2169"/>
</dbReference>
<dbReference type="PANTHER" id="PTHR14136">
    <property type="entry name" value="BTB_POZ DOMAIN-CONTAINING PROTEIN KCTD9"/>
    <property type="match status" value="1"/>
</dbReference>
<accession>A0A068QRY1</accession>
<proteinExistence type="predicted"/>
<reference evidence="3 5" key="2">
    <citation type="submission" date="2019-07" db="EMBL/GenBank/DDBJ databases">
        <title>Genomic Encyclopedia of Type Strains, Phase I: the one thousand microbial genomes (KMG-I) project.</title>
        <authorList>
            <person name="Kyrpides N."/>
        </authorList>
    </citation>
    <scope>NUCLEOTIDE SEQUENCE [LARGE SCALE GENOMIC DNA]</scope>
    <source>
        <strain evidence="3 5">DSM 17909</strain>
    </source>
</reference>
<dbReference type="KEGG" id="xdo:XDD1_2048"/>
<evidence type="ECO:0000313" key="2">
    <source>
        <dbReference type="EMBL" id="CDG17747.1"/>
    </source>
</evidence>
<evidence type="ECO:0000313" key="3">
    <source>
        <dbReference type="EMBL" id="TYP01447.1"/>
    </source>
</evidence>
<evidence type="ECO:0000259" key="1">
    <source>
        <dbReference type="Pfam" id="PF09937"/>
    </source>
</evidence>
<gene>
    <name evidence="3" type="ORF">LY16_02707</name>
    <name evidence="2" type="ORF">XDD1_2048</name>
</gene>